<dbReference type="NCBIfam" id="NF033912">
    <property type="entry name" value="msc"/>
    <property type="match status" value="1"/>
</dbReference>
<dbReference type="EMBL" id="WEID01000092">
    <property type="protein sequence ID" value="KAB8127384.1"/>
    <property type="molecule type" value="Genomic_DNA"/>
</dbReference>
<keyword evidence="1" id="KW-0472">Membrane</keyword>
<evidence type="ECO:0000313" key="3">
    <source>
        <dbReference type="Proteomes" id="UP000480246"/>
    </source>
</evidence>
<accession>A0A7C8GRC9</accession>
<sequence>MNDLGHSFGNMINQVVQAIPNVIAALLLLLLAWVVAVIAKNIIQKLLVKFGLHRTMSRTRLVEDEAKGKQFLESIAKFVYLLVFILFLPAILDALNMDSVSGPISNMMDKLLGFIPNVIAAAIILIIGYVIAKLIKDLTERLLVTVNVDKWYNKVKPAQTTPASADAATAKLSAILANVVFVIILIPVITMALETLAIESISNPITAVLNNVLQMIPNIFVAIVLIIVGYYIGKFVGNLLTGLLEGTGINQIFDTLGTDNFRSKMRFNLSKTIGMIVQVLIIVFFVVEALNVLQLNVLNTIGGAVITYIPFLVSALLILGGGLVLAHFLANMIRKYTNSGLSANIIKYVVIVFAVFMTLDQLHFATSIVNIAFILILGGLMVAFAIAFGIGGRDFARNQLAKAETKMEKDSKPTIEKPEDFQ</sequence>
<dbReference type="Pfam" id="PF05552">
    <property type="entry name" value="MS_channel_1st_1"/>
    <property type="match status" value="4"/>
</dbReference>
<dbReference type="Gene3D" id="1.10.287.1260">
    <property type="match status" value="2"/>
</dbReference>
<dbReference type="GO" id="GO:0008381">
    <property type="term" value="F:mechanosensitive monoatomic ion channel activity"/>
    <property type="evidence" value="ECO:0007669"/>
    <property type="project" value="InterPro"/>
</dbReference>
<gene>
    <name evidence="2" type="ORF">F9U64_17895</name>
</gene>
<feature type="transmembrane region" description="Helical" evidence="1">
    <location>
        <begin position="341"/>
        <end position="359"/>
    </location>
</feature>
<name>A0A7C8GRC9_9BACI</name>
<feature type="transmembrane region" description="Helical" evidence="1">
    <location>
        <begin position="112"/>
        <end position="132"/>
    </location>
</feature>
<feature type="transmembrane region" description="Helical" evidence="1">
    <location>
        <begin position="18"/>
        <end position="39"/>
    </location>
</feature>
<feature type="transmembrane region" description="Helical" evidence="1">
    <location>
        <begin position="272"/>
        <end position="293"/>
    </location>
</feature>
<dbReference type="PANTHER" id="PTHR30221:SF1">
    <property type="entry name" value="SMALL-CONDUCTANCE MECHANOSENSITIVE CHANNEL"/>
    <property type="match status" value="1"/>
</dbReference>
<feature type="transmembrane region" description="Helical" evidence="1">
    <location>
        <begin position="213"/>
        <end position="233"/>
    </location>
</feature>
<feature type="transmembrane region" description="Helical" evidence="1">
    <location>
        <begin position="172"/>
        <end position="193"/>
    </location>
</feature>
<keyword evidence="3" id="KW-1185">Reference proteome</keyword>
<dbReference type="InterPro" id="IPR008910">
    <property type="entry name" value="MSC_TM_helix"/>
</dbReference>
<dbReference type="OrthoDB" id="1411407at2"/>
<evidence type="ECO:0000256" key="1">
    <source>
        <dbReference type="SAM" id="Phobius"/>
    </source>
</evidence>
<feature type="transmembrane region" description="Helical" evidence="1">
    <location>
        <begin position="371"/>
        <end position="392"/>
    </location>
</feature>
<keyword evidence="1" id="KW-1133">Transmembrane helix</keyword>
<dbReference type="RefSeq" id="WP_153406259.1">
    <property type="nucleotide sequence ID" value="NZ_ML762443.1"/>
</dbReference>
<evidence type="ECO:0000313" key="2">
    <source>
        <dbReference type="EMBL" id="KAB8127384.1"/>
    </source>
</evidence>
<reference evidence="2 3" key="1">
    <citation type="submission" date="2019-10" db="EMBL/GenBank/DDBJ databases">
        <title>Gracilibacillus sp. nov. isolated from rice seeds.</title>
        <authorList>
            <person name="He S."/>
        </authorList>
    </citation>
    <scope>NUCLEOTIDE SEQUENCE [LARGE SCALE GENOMIC DNA]</scope>
    <source>
        <strain evidence="2 3">TD8</strain>
    </source>
</reference>
<feature type="transmembrane region" description="Helical" evidence="1">
    <location>
        <begin position="75"/>
        <end position="92"/>
    </location>
</feature>
<dbReference type="AlphaFoldDB" id="A0A7C8GRC9"/>
<dbReference type="Proteomes" id="UP000480246">
    <property type="component" value="Unassembled WGS sequence"/>
</dbReference>
<proteinExistence type="predicted"/>
<organism evidence="2 3">
    <name type="scientific">Gracilibacillus oryzae</name>
    <dbReference type="NCBI Taxonomy" id="1672701"/>
    <lineage>
        <taxon>Bacteria</taxon>
        <taxon>Bacillati</taxon>
        <taxon>Bacillota</taxon>
        <taxon>Bacilli</taxon>
        <taxon>Bacillales</taxon>
        <taxon>Bacillaceae</taxon>
        <taxon>Gracilibacillus</taxon>
    </lineage>
</organism>
<feature type="transmembrane region" description="Helical" evidence="1">
    <location>
        <begin position="305"/>
        <end position="329"/>
    </location>
</feature>
<comment type="caution">
    <text evidence="2">The sequence shown here is derived from an EMBL/GenBank/DDBJ whole genome shotgun (WGS) entry which is preliminary data.</text>
</comment>
<keyword evidence="1" id="KW-0812">Transmembrane</keyword>
<protein>
    <submittedName>
        <fullName evidence="2">Mechanosensitive ion channel</fullName>
    </submittedName>
</protein>
<dbReference type="InterPro" id="IPR045275">
    <property type="entry name" value="MscS_archaea/bacteria_type"/>
</dbReference>
<dbReference type="PANTHER" id="PTHR30221">
    <property type="entry name" value="SMALL-CONDUCTANCE MECHANOSENSITIVE CHANNEL"/>
    <property type="match status" value="1"/>
</dbReference>